<evidence type="ECO:0000259" key="7">
    <source>
        <dbReference type="Pfam" id="PF00082"/>
    </source>
</evidence>
<dbReference type="InterPro" id="IPR051048">
    <property type="entry name" value="Peptidase_S8/S53_subtilisin"/>
</dbReference>
<dbReference type="SUPFAM" id="SSF52743">
    <property type="entry name" value="Subtilisin-like"/>
    <property type="match status" value="1"/>
</dbReference>
<keyword evidence="10" id="KW-1185">Reference proteome</keyword>
<keyword evidence="4 5" id="KW-0720">Serine protease</keyword>
<feature type="domain" description="Inhibitor I9" evidence="8">
    <location>
        <begin position="75"/>
        <end position="183"/>
    </location>
</feature>
<dbReference type="InterPro" id="IPR013320">
    <property type="entry name" value="ConA-like_dom_sf"/>
</dbReference>
<evidence type="ECO:0000256" key="5">
    <source>
        <dbReference type="PROSITE-ProRule" id="PRU01240"/>
    </source>
</evidence>
<name>A0ABV9GRQ8_9BACL</name>
<gene>
    <name evidence="9" type="ORF">ACFO4N_11690</name>
</gene>
<dbReference type="InterPro" id="IPR023828">
    <property type="entry name" value="Peptidase_S8_Ser-AS"/>
</dbReference>
<comment type="similarity">
    <text evidence="1 5">Belongs to the peptidase S8 family.</text>
</comment>
<evidence type="ECO:0000256" key="3">
    <source>
        <dbReference type="ARBA" id="ARBA00022801"/>
    </source>
</evidence>
<feature type="region of interest" description="Disordered" evidence="6">
    <location>
        <begin position="212"/>
        <end position="231"/>
    </location>
</feature>
<feature type="region of interest" description="Disordered" evidence="6">
    <location>
        <begin position="1184"/>
        <end position="1218"/>
    </location>
</feature>
<protein>
    <submittedName>
        <fullName evidence="9">S8 family serine peptidase</fullName>
    </submittedName>
</protein>
<comment type="caution">
    <text evidence="9">The sequence shown here is derived from an EMBL/GenBank/DDBJ whole genome shotgun (WGS) entry which is preliminary data.</text>
</comment>
<organism evidence="9 10">
    <name type="scientific">Camelliibacillus cellulosilyticus</name>
    <dbReference type="NCBI Taxonomy" id="2174486"/>
    <lineage>
        <taxon>Bacteria</taxon>
        <taxon>Bacillati</taxon>
        <taxon>Bacillota</taxon>
        <taxon>Bacilli</taxon>
        <taxon>Bacillales</taxon>
        <taxon>Sporolactobacillaceae</taxon>
        <taxon>Camelliibacillus</taxon>
    </lineage>
</organism>
<keyword evidence="3 5" id="KW-0378">Hydrolase</keyword>
<dbReference type="InterPro" id="IPR008969">
    <property type="entry name" value="CarboxyPept-like_regulatory"/>
</dbReference>
<feature type="region of interest" description="Disordered" evidence="6">
    <location>
        <begin position="413"/>
        <end position="435"/>
    </location>
</feature>
<dbReference type="InterPro" id="IPR036852">
    <property type="entry name" value="Peptidase_S8/S53_dom_sf"/>
</dbReference>
<dbReference type="PRINTS" id="PR00723">
    <property type="entry name" value="SUBTILISIN"/>
</dbReference>
<dbReference type="InterPro" id="IPR015500">
    <property type="entry name" value="Peptidase_S8_subtilisin-rel"/>
</dbReference>
<dbReference type="InterPro" id="IPR010259">
    <property type="entry name" value="S8pro/Inhibitor_I9"/>
</dbReference>
<evidence type="ECO:0000256" key="1">
    <source>
        <dbReference type="ARBA" id="ARBA00011073"/>
    </source>
</evidence>
<sequence>MRVKKQQTLKFLSLLIIFSLIIPFNFSKAFAAGRQLNASHANVQPLSQKTAVTTGKAEVSSKLKDQFAKDKYITYLLKFKDQADAKKAAAKALKLSKQKKLSAAKIKYAERSAVISALRAKAIDTQPNVIKYLKKEQKAGHVKNYHAYYVVNGIAVTSSKEVMDKLASFPEIEKILPNETRHLLQGVNSKNFQSPFNSKRNDSLKTIEKSNAEVKTENHTKGKTSQDDDAVEPNVKHIGAPQVWDMGVNGSGVVIGSLDTGVQWDHPALKKKYRGYNPGNPNQPINEYNWFDATGGNQDAPYDDFGHGTHTVGTMVGSEDDGTNEVGVAPEAQWIAAKAFTSNGTGTDADILAAGEWLLAPTDADGNPHPEKAPDIINNSWGGGAGLNELYRPMVQSWRAAGIFPTFSAGNVDSDNPGGPGSVASPGNFPESFAVGATDNNDNLASFSLQGPSPYDEIKPEVVAPGVAIRSAVPESNYGSDSGTSMAAPAVSGTVALLLQANASLTVDDIENILINTAKPLTDITFPKSPNNGYGHGLIQAFQAVSSVTSGLGTVKGTVSQEGEDTEPPTYKHEAPDQVYSNMDIPLEIRAQDNVVIENVDLQYRGANNDDWQTIEAQLVEGNYQDGVYDVTIPKEAVKIPSIEYRWKIADYGGNDVTTDIYKVEVKPGITTGYKTDFETPPVGWTSYGLNNCWEWGQPTSGPGKAFSGDKVYGTKLGGAYPTGFVVANLQMPPIDLSDGETYLQFKQWYSLYAVEIGGKPIPISLGYVYISTDQENWTRLGEFGGDSNGWIDGEINLSQYAGQRVYINFQLASLENDGYPGWYLDDVSLSDTSMSNTNKAHLGGMGQDQINQTLKIIKAGKNNKKTPKQLKKLDQIATKLADMKPGKPKNVKTPFSSHKPVKLNKTKARVSSLPLNATVSVEGTGISTKTNPRDGHYLMSHPVGTYTLEADAYGFYSQSRTVDIPRDGAVDANFTLQPIPKGTITGQVTDKSTGKPVAGATVMLMEDPAIAPVKTDENGHYSITAYEGDYTLHVTASKYHGKDIDVTIKGDDSTEKNVQLKPFVGTPGEIGYDDGTAENAHAYNYAGNRWGVRMSLPEGHNSAMVTGGKFLFWNDDFPSPGGNKFKVEIWDASGQDGAPGKKLAGPVDATAIRDKTQWTTVDLSGLSVVVHGDFYMVYVQPGTSEESPGLATDESSPNAGRGWQKGDGDWSPAPESQGNYMIRATVSYELSTPVITSPKNDLITNDSTLTVKGDADKGTEVNIMDNGDKVATVKATDDGKFSATITLKDGENALTATASSDAGETEPSDPVIVTLDQDKPVLAIDSPADRSKTNKDVLTVRGTVLDANLDWVKVNGQKATVNDDGTYSKRILLDEGENRIKVVAQDKAGNKRTKTITVEAKFTTPKIENLKPAQDTYLNAGDTVTVEFTSDPGMKATYVIQMPLTNSCASLSSVNEFPMMEIAPGHYMGWYTATSNIRAAGAQIEVKATDDYGNEIRKTADGKLYINVSK</sequence>
<dbReference type="InterPro" id="IPR013783">
    <property type="entry name" value="Ig-like_fold"/>
</dbReference>
<keyword evidence="2 5" id="KW-0645">Protease</keyword>
<feature type="domain" description="Peptidase S8/S53" evidence="7">
    <location>
        <begin position="250"/>
        <end position="537"/>
    </location>
</feature>
<dbReference type="Pfam" id="PF13620">
    <property type="entry name" value="CarboxypepD_reg"/>
    <property type="match status" value="1"/>
</dbReference>
<dbReference type="InterPro" id="IPR000209">
    <property type="entry name" value="Peptidase_S8/S53_dom"/>
</dbReference>
<dbReference type="PROSITE" id="PS51892">
    <property type="entry name" value="SUBTILASE"/>
    <property type="match status" value="1"/>
</dbReference>
<feature type="active site" description="Charge relay system" evidence="5">
    <location>
        <position position="259"/>
    </location>
</feature>
<dbReference type="Gene3D" id="2.60.40.1120">
    <property type="entry name" value="Carboxypeptidase-like, regulatory domain"/>
    <property type="match status" value="2"/>
</dbReference>
<evidence type="ECO:0000259" key="8">
    <source>
        <dbReference type="Pfam" id="PF05922"/>
    </source>
</evidence>
<dbReference type="PANTHER" id="PTHR43399:SF4">
    <property type="entry name" value="CELL WALL-ASSOCIATED PROTEASE"/>
    <property type="match status" value="1"/>
</dbReference>
<dbReference type="InterPro" id="IPR033857">
    <property type="entry name" value="Bacillopeptidase_F"/>
</dbReference>
<dbReference type="RefSeq" id="WP_376846472.1">
    <property type="nucleotide sequence ID" value="NZ_JBHSFW010000008.1"/>
</dbReference>
<reference evidence="10" key="1">
    <citation type="journal article" date="2019" name="Int. J. Syst. Evol. Microbiol.">
        <title>The Global Catalogue of Microorganisms (GCM) 10K type strain sequencing project: providing services to taxonomists for standard genome sequencing and annotation.</title>
        <authorList>
            <consortium name="The Broad Institute Genomics Platform"/>
            <consortium name="The Broad Institute Genome Sequencing Center for Infectious Disease"/>
            <person name="Wu L."/>
            <person name="Ma J."/>
        </authorList>
    </citation>
    <scope>NUCLEOTIDE SEQUENCE [LARGE SCALE GENOMIC DNA]</scope>
    <source>
        <strain evidence="10">CGMCC 1.16306</strain>
    </source>
</reference>
<feature type="active site" description="Charge relay system" evidence="5">
    <location>
        <position position="485"/>
    </location>
</feature>
<dbReference type="EMBL" id="JBHSFW010000008">
    <property type="protein sequence ID" value="MFC4619375.1"/>
    <property type="molecule type" value="Genomic_DNA"/>
</dbReference>
<evidence type="ECO:0000313" key="9">
    <source>
        <dbReference type="EMBL" id="MFC4619375.1"/>
    </source>
</evidence>
<dbReference type="PANTHER" id="PTHR43399">
    <property type="entry name" value="SUBTILISIN-RELATED"/>
    <property type="match status" value="1"/>
</dbReference>
<evidence type="ECO:0000256" key="4">
    <source>
        <dbReference type="ARBA" id="ARBA00022825"/>
    </source>
</evidence>
<feature type="active site" description="Charge relay system" evidence="5">
    <location>
        <position position="307"/>
    </location>
</feature>
<dbReference type="Proteomes" id="UP001596022">
    <property type="component" value="Unassembled WGS sequence"/>
</dbReference>
<dbReference type="Gene3D" id="2.60.40.10">
    <property type="entry name" value="Immunoglobulins"/>
    <property type="match status" value="2"/>
</dbReference>
<feature type="region of interest" description="Disordered" evidence="6">
    <location>
        <begin position="884"/>
        <end position="903"/>
    </location>
</feature>
<dbReference type="Pfam" id="PF09136">
    <property type="entry name" value="Glucodextran_B"/>
    <property type="match status" value="2"/>
</dbReference>
<dbReference type="Pfam" id="PF05922">
    <property type="entry name" value="Inhibitor_I9"/>
    <property type="match status" value="1"/>
</dbReference>
<evidence type="ECO:0000313" key="10">
    <source>
        <dbReference type="Proteomes" id="UP001596022"/>
    </source>
</evidence>
<accession>A0ABV9GRQ8</accession>
<proteinExistence type="inferred from homology"/>
<dbReference type="CDD" id="cd07481">
    <property type="entry name" value="Peptidases_S8_BacillopeptidaseF-like"/>
    <property type="match status" value="1"/>
</dbReference>
<evidence type="ECO:0000256" key="2">
    <source>
        <dbReference type="ARBA" id="ARBA00022670"/>
    </source>
</evidence>
<feature type="compositionally biased region" description="Basic and acidic residues" evidence="6">
    <location>
        <begin position="212"/>
        <end position="226"/>
    </location>
</feature>
<dbReference type="Gene3D" id="3.40.50.200">
    <property type="entry name" value="Peptidase S8/S53 domain"/>
    <property type="match status" value="1"/>
</dbReference>
<dbReference type="PROSITE" id="PS00138">
    <property type="entry name" value="SUBTILASE_SER"/>
    <property type="match status" value="1"/>
</dbReference>
<dbReference type="SUPFAM" id="SSF49899">
    <property type="entry name" value="Concanavalin A-like lectins/glucanases"/>
    <property type="match status" value="1"/>
</dbReference>
<dbReference type="SUPFAM" id="SSF49464">
    <property type="entry name" value="Carboxypeptidase regulatory domain-like"/>
    <property type="match status" value="2"/>
</dbReference>
<evidence type="ECO:0000256" key="6">
    <source>
        <dbReference type="SAM" id="MobiDB-lite"/>
    </source>
</evidence>
<dbReference type="Pfam" id="PF00082">
    <property type="entry name" value="Peptidase_S8"/>
    <property type="match status" value="1"/>
</dbReference>